<dbReference type="GO" id="GO:0003700">
    <property type="term" value="F:DNA-binding transcription factor activity"/>
    <property type="evidence" value="ECO:0007669"/>
    <property type="project" value="InterPro"/>
</dbReference>
<dbReference type="RefSeq" id="WP_110571586.1">
    <property type="nucleotide sequence ID" value="NZ_QKLW01000001.1"/>
</dbReference>
<dbReference type="Proteomes" id="UP000247551">
    <property type="component" value="Unassembled WGS sequence"/>
</dbReference>
<dbReference type="InterPro" id="IPR014710">
    <property type="entry name" value="RmlC-like_jellyroll"/>
</dbReference>
<dbReference type="GO" id="GO:0043565">
    <property type="term" value="F:sequence-specific DNA binding"/>
    <property type="evidence" value="ECO:0007669"/>
    <property type="project" value="InterPro"/>
</dbReference>
<accession>A0A318VCM1</accession>
<dbReference type="InterPro" id="IPR018060">
    <property type="entry name" value="HTH_AraC"/>
</dbReference>
<organism evidence="5 6">
    <name type="scientific">Marinomonas alcarazii</name>
    <dbReference type="NCBI Taxonomy" id="491949"/>
    <lineage>
        <taxon>Bacteria</taxon>
        <taxon>Pseudomonadati</taxon>
        <taxon>Pseudomonadota</taxon>
        <taxon>Gammaproteobacteria</taxon>
        <taxon>Oceanospirillales</taxon>
        <taxon>Oceanospirillaceae</taxon>
        <taxon>Marinomonas</taxon>
    </lineage>
</organism>
<evidence type="ECO:0000256" key="2">
    <source>
        <dbReference type="ARBA" id="ARBA00023125"/>
    </source>
</evidence>
<dbReference type="Gene3D" id="1.10.10.60">
    <property type="entry name" value="Homeodomain-like"/>
    <property type="match status" value="2"/>
</dbReference>
<name>A0A318VCM1_9GAMM</name>
<dbReference type="SUPFAM" id="SSF46689">
    <property type="entry name" value="Homeodomain-like"/>
    <property type="match status" value="2"/>
</dbReference>
<dbReference type="InterPro" id="IPR037923">
    <property type="entry name" value="HTH-like"/>
</dbReference>
<dbReference type="PROSITE" id="PS01124">
    <property type="entry name" value="HTH_ARAC_FAMILY_2"/>
    <property type="match status" value="1"/>
</dbReference>
<keyword evidence="3" id="KW-0804">Transcription</keyword>
<reference evidence="5 6" key="1">
    <citation type="submission" date="2018-06" db="EMBL/GenBank/DDBJ databases">
        <title>Genomic Encyclopedia of Type Strains, Phase III (KMG-III): the genomes of soil and plant-associated and newly described type strains.</title>
        <authorList>
            <person name="Whitman W."/>
        </authorList>
    </citation>
    <scope>NUCLEOTIDE SEQUENCE [LARGE SCALE GENOMIC DNA]</scope>
    <source>
        <strain evidence="5 6">CECT 7730</strain>
    </source>
</reference>
<dbReference type="Gene3D" id="2.60.120.10">
    <property type="entry name" value="Jelly Rolls"/>
    <property type="match status" value="1"/>
</dbReference>
<protein>
    <submittedName>
        <fullName evidence="5">AraC-like DNA-binding protein</fullName>
    </submittedName>
</protein>
<evidence type="ECO:0000313" key="5">
    <source>
        <dbReference type="EMBL" id="PYF84115.1"/>
    </source>
</evidence>
<dbReference type="InterPro" id="IPR018062">
    <property type="entry name" value="HTH_AraC-typ_CS"/>
</dbReference>
<dbReference type="AlphaFoldDB" id="A0A318VCM1"/>
<keyword evidence="6" id="KW-1185">Reference proteome</keyword>
<keyword evidence="1" id="KW-0805">Transcription regulation</keyword>
<dbReference type="EMBL" id="QKLW01000001">
    <property type="protein sequence ID" value="PYF84115.1"/>
    <property type="molecule type" value="Genomic_DNA"/>
</dbReference>
<gene>
    <name evidence="5" type="ORF">DFP75_101140</name>
</gene>
<dbReference type="PROSITE" id="PS00041">
    <property type="entry name" value="HTH_ARAC_FAMILY_1"/>
    <property type="match status" value="1"/>
</dbReference>
<evidence type="ECO:0000256" key="1">
    <source>
        <dbReference type="ARBA" id="ARBA00023015"/>
    </source>
</evidence>
<dbReference type="PRINTS" id="PR00032">
    <property type="entry name" value="HTHARAC"/>
</dbReference>
<keyword evidence="2 5" id="KW-0238">DNA-binding</keyword>
<feature type="domain" description="HTH araC/xylS-type" evidence="4">
    <location>
        <begin position="168"/>
        <end position="266"/>
    </location>
</feature>
<dbReference type="PANTHER" id="PTHR43280">
    <property type="entry name" value="ARAC-FAMILY TRANSCRIPTIONAL REGULATOR"/>
    <property type="match status" value="1"/>
</dbReference>
<comment type="caution">
    <text evidence="5">The sequence shown here is derived from an EMBL/GenBank/DDBJ whole genome shotgun (WGS) entry which is preliminary data.</text>
</comment>
<dbReference type="InterPro" id="IPR020449">
    <property type="entry name" value="Tscrpt_reg_AraC-type_HTH"/>
</dbReference>
<evidence type="ECO:0000256" key="3">
    <source>
        <dbReference type="ARBA" id="ARBA00023163"/>
    </source>
</evidence>
<sequence length="269" mass="31110">MVTQPDLSLIPSVREVYFGFVKHPAKSTLGPRIQRGVEFVYVLTGKIDIVVDGKQYSLMPGHMAMQLPKKEELFIFHSEQQTEHSWCQLDFHECPDELIEHLASLPCILPVTQEIEQLVELGLSITNTQTVNNQTILYRLGETLLQYYQEIAYLDKSARPHPTSRVVRCAIHYIQQNFSTNIQLEDLASASYCSINHLINQFKASFHMTPMRYLWQFRLDRSEGLLRHTSLPISVIAEQCGFASPFHFSRLFKLRHQLSPSQYRQAKTE</sequence>
<dbReference type="SUPFAM" id="SSF51215">
    <property type="entry name" value="Regulatory protein AraC"/>
    <property type="match status" value="1"/>
</dbReference>
<dbReference type="InterPro" id="IPR009057">
    <property type="entry name" value="Homeodomain-like_sf"/>
</dbReference>
<evidence type="ECO:0000259" key="4">
    <source>
        <dbReference type="PROSITE" id="PS01124"/>
    </source>
</evidence>
<dbReference type="PANTHER" id="PTHR43280:SF2">
    <property type="entry name" value="HTH-TYPE TRANSCRIPTIONAL REGULATOR EXSA"/>
    <property type="match status" value="1"/>
</dbReference>
<dbReference type="Pfam" id="PF12833">
    <property type="entry name" value="HTH_18"/>
    <property type="match status" value="1"/>
</dbReference>
<dbReference type="SMART" id="SM00342">
    <property type="entry name" value="HTH_ARAC"/>
    <property type="match status" value="1"/>
</dbReference>
<evidence type="ECO:0000313" key="6">
    <source>
        <dbReference type="Proteomes" id="UP000247551"/>
    </source>
</evidence>
<proteinExistence type="predicted"/>